<dbReference type="Pfam" id="PF01520">
    <property type="entry name" value="Amidase_3"/>
    <property type="match status" value="1"/>
</dbReference>
<dbReference type="GO" id="GO:0009253">
    <property type="term" value="P:peptidoglycan catabolic process"/>
    <property type="evidence" value="ECO:0007669"/>
    <property type="project" value="InterPro"/>
</dbReference>
<dbReference type="GO" id="GO:0008745">
    <property type="term" value="F:N-acetylmuramoyl-L-alanine amidase activity"/>
    <property type="evidence" value="ECO:0007669"/>
    <property type="project" value="UniProtKB-EC"/>
</dbReference>
<sequence length="231" mass="26544">MNKKRILSILMFIILGVLLFTNGYKLVYSKKNSNIDKKIILIDPGHGGIDGGAVSKNGTVEKDINLSISLKLRDELEKNEYKVIMTREEDKGLYSDKGRIRDKKREDLNNRCKMKQNSNCDAFISIHLNMFPESKYYGAQVWYSSNDNSKKLASLIQSNFKLNLDETNKRAEKPAKNDYKILRSEDDIPSVIVECGFLSNPNEERKLKDSKYQEDIANIIATSINQYFDNK</sequence>
<dbReference type="EC" id="3.5.1.28" evidence="3"/>
<dbReference type="PANTHER" id="PTHR30404:SF0">
    <property type="entry name" value="N-ACETYLMURAMOYL-L-ALANINE AMIDASE AMIC"/>
    <property type="match status" value="1"/>
</dbReference>
<feature type="domain" description="MurNAc-LAA" evidence="2">
    <location>
        <begin position="112"/>
        <end position="225"/>
    </location>
</feature>
<organism evidence="3 4">
    <name type="scientific">Clostridium tetanomorphum</name>
    <dbReference type="NCBI Taxonomy" id="1553"/>
    <lineage>
        <taxon>Bacteria</taxon>
        <taxon>Bacillati</taxon>
        <taxon>Bacillota</taxon>
        <taxon>Clostridia</taxon>
        <taxon>Eubacteriales</taxon>
        <taxon>Clostridiaceae</taxon>
        <taxon>Clostridium</taxon>
    </lineage>
</organism>
<evidence type="ECO:0000259" key="2">
    <source>
        <dbReference type="SMART" id="SM00646"/>
    </source>
</evidence>
<dbReference type="CDD" id="cd02696">
    <property type="entry name" value="MurNAc-LAA"/>
    <property type="match status" value="1"/>
</dbReference>
<dbReference type="NCBIfam" id="TIGR02883">
    <property type="entry name" value="spore_cwlD"/>
    <property type="match status" value="1"/>
</dbReference>
<dbReference type="PANTHER" id="PTHR30404">
    <property type="entry name" value="N-ACETYLMURAMOYL-L-ALANINE AMIDASE"/>
    <property type="match status" value="1"/>
</dbReference>
<reference evidence="3 4" key="1">
    <citation type="submission" date="2020-04" db="EMBL/GenBank/DDBJ databases">
        <title>Genomic insights into acetone-butanol-ethanol (ABE) fermentation by sequencing solventogenic clostridia strains.</title>
        <authorList>
            <person name="Brown S."/>
        </authorList>
    </citation>
    <scope>NUCLEOTIDE SEQUENCE [LARGE SCALE GENOMIC DNA]</scope>
    <source>
        <strain evidence="3 4">DJ011</strain>
    </source>
</reference>
<dbReference type="Proteomes" id="UP000563151">
    <property type="component" value="Unassembled WGS sequence"/>
</dbReference>
<evidence type="ECO:0000256" key="1">
    <source>
        <dbReference type="ARBA" id="ARBA00022801"/>
    </source>
</evidence>
<dbReference type="InterPro" id="IPR050695">
    <property type="entry name" value="N-acetylmuramoyl_amidase_3"/>
</dbReference>
<dbReference type="GO" id="GO:0030288">
    <property type="term" value="C:outer membrane-bounded periplasmic space"/>
    <property type="evidence" value="ECO:0007669"/>
    <property type="project" value="TreeGrafter"/>
</dbReference>
<dbReference type="InterPro" id="IPR014234">
    <property type="entry name" value="Spore_CwlD"/>
</dbReference>
<dbReference type="SUPFAM" id="SSF53187">
    <property type="entry name" value="Zn-dependent exopeptidases"/>
    <property type="match status" value="1"/>
</dbReference>
<keyword evidence="1 3" id="KW-0378">Hydrolase</keyword>
<dbReference type="Gene3D" id="3.40.630.40">
    <property type="entry name" value="Zn-dependent exopeptidases"/>
    <property type="match status" value="1"/>
</dbReference>
<dbReference type="InterPro" id="IPR002508">
    <property type="entry name" value="MurNAc-LAA_cat"/>
</dbReference>
<protein>
    <submittedName>
        <fullName evidence="3">N-acetylmuramoyl-L-alanine amidase CwlD</fullName>
        <ecNumber evidence="3">3.5.1.28</ecNumber>
    </submittedName>
</protein>
<evidence type="ECO:0000313" key="4">
    <source>
        <dbReference type="Proteomes" id="UP000563151"/>
    </source>
</evidence>
<dbReference type="AlphaFoldDB" id="A0A923E709"/>
<dbReference type="EMBL" id="JAAZWO010000006">
    <property type="protein sequence ID" value="MBC2397588.1"/>
    <property type="molecule type" value="Genomic_DNA"/>
</dbReference>
<keyword evidence="4" id="KW-1185">Reference proteome</keyword>
<gene>
    <name evidence="3" type="primary">cwlD</name>
    <name evidence="3" type="ORF">HGG79_07340</name>
</gene>
<comment type="caution">
    <text evidence="3">The sequence shown here is derived from an EMBL/GenBank/DDBJ whole genome shotgun (WGS) entry which is preliminary data.</text>
</comment>
<proteinExistence type="predicted"/>
<evidence type="ECO:0000313" key="3">
    <source>
        <dbReference type="EMBL" id="MBC2397588.1"/>
    </source>
</evidence>
<name>A0A923E709_CLOTT</name>
<accession>A0A923E709</accession>
<dbReference type="SMART" id="SM00646">
    <property type="entry name" value="Ami_3"/>
    <property type="match status" value="1"/>
</dbReference>